<organism evidence="3 4">
    <name type="scientific">Theileria annulata</name>
    <dbReference type="NCBI Taxonomy" id="5874"/>
    <lineage>
        <taxon>Eukaryota</taxon>
        <taxon>Sar</taxon>
        <taxon>Alveolata</taxon>
        <taxon>Apicomplexa</taxon>
        <taxon>Aconoidasida</taxon>
        <taxon>Piroplasmida</taxon>
        <taxon>Theileriidae</taxon>
        <taxon>Theileria</taxon>
    </lineage>
</organism>
<feature type="compositionally biased region" description="Acidic residues" evidence="1">
    <location>
        <begin position="1142"/>
        <end position="1153"/>
    </location>
</feature>
<dbReference type="GeneID" id="3861762"/>
<dbReference type="OrthoDB" id="363085at2759"/>
<dbReference type="InterPro" id="IPR051298">
    <property type="entry name" value="Heme_transport/Cell_adhesion"/>
</dbReference>
<evidence type="ECO:0000256" key="1">
    <source>
        <dbReference type="SAM" id="MobiDB-lite"/>
    </source>
</evidence>
<proteinExistence type="predicted"/>
<gene>
    <name evidence="3" type="ORF">TA09450</name>
</gene>
<feature type="region of interest" description="Disordered" evidence="1">
    <location>
        <begin position="27"/>
        <end position="63"/>
    </location>
</feature>
<dbReference type="PANTHER" id="PTHR22917:SF6">
    <property type="entry name" value="EG:8D8.2 PROTEIN-RELATED"/>
    <property type="match status" value="1"/>
</dbReference>
<feature type="region of interest" description="Disordered" evidence="1">
    <location>
        <begin position="3070"/>
        <end position="3091"/>
    </location>
</feature>
<feature type="compositionally biased region" description="Low complexity" evidence="1">
    <location>
        <begin position="2629"/>
        <end position="2638"/>
    </location>
</feature>
<dbReference type="VEuPathDB" id="PiroplasmaDB:TA09450"/>
<dbReference type="Pfam" id="PF04385">
    <property type="entry name" value="FAINT"/>
    <property type="match status" value="15"/>
</dbReference>
<feature type="compositionally biased region" description="Basic and acidic residues" evidence="1">
    <location>
        <begin position="382"/>
        <end position="402"/>
    </location>
</feature>
<feature type="compositionally biased region" description="Polar residues" evidence="1">
    <location>
        <begin position="2663"/>
        <end position="2689"/>
    </location>
</feature>
<feature type="signal peptide" evidence="2">
    <location>
        <begin position="1"/>
        <end position="25"/>
    </location>
</feature>
<dbReference type="KEGG" id="tan:TA09450"/>
<feature type="chain" id="PRO_5004244392" evidence="2">
    <location>
        <begin position="26"/>
        <end position="3091"/>
    </location>
</feature>
<dbReference type="InParanoid" id="Q4UD69"/>
<evidence type="ECO:0000256" key="2">
    <source>
        <dbReference type="SAM" id="SignalP"/>
    </source>
</evidence>
<sequence length="3091" mass="357388">MKKCIITINLLFYITFFHQWNCVESNPTTPDGTESSSASTKPTQETTPKGTPSTGTGTKGTPVTLDIKNTQSTNEFDFADQNGVVTYTPKSGHVISKVSQGTTDIWESKDDVNATLVRTKVSKGVKFLVVLLTNNMFTLFHQESGQWKDITSKRHDVTKLKFLGENDRELSKADYKVSIVDLSFTYIFNDGVKCKKVMLDDADVWNHSDDPKFSEIKLFSLGLASNSFFVKNQSNELKKIEKSDLDLKSTQPTSESLHTDQKGVATLTPKEGDGISGVIRTTGEDIDTWTAIWQIQCNFDVQKTISLEDFGKGKQVLTLDTISGKKMLYRPKEGEPWKEVVDQPQNAFETVEALKALKQTPSDVTEIEVSIEDETEEPTATEETKESTPTKETKKATPKKEPKKQLTLVELDLIQNTGSDQFDYVKKNEFSSYEAKSHCLFNKVIRSAPSAFSKKEVVWESVEGSEKHVKMVRLKLSDNHIALLLNNGEFILFHKESEDQDWNNITDQRHNFSGFKFFTFDRNDSEYKELDSSGYTMGFNEFSYGVSFNVECHQIKHNDKLVYNYESDEDFGLLKGVYLGLSTNKFFLTNLEEDNKRLDLDKEVIPPKPKPKPTEETADIVIQELSEQKSKTEITSAELTSLNINDTNNTPEYQFFDNGIYKTFSCKQGFGFNKIMSPKTLGADEVIWESSGNDYAIKVRLKEAPNGKKYVVLLFVSKRYQFFYSGKKNSPFKDITYTKHSFNDIKLFSKNETTNVYEQLDPSSYNLSLYHLSLGYRAIEGQKFHLVKFGNDLLYNYKDDVKFGDLRAAYLDLIENNLYVMNMNDQTKVVKELSRLKAATIDLNKAESTDQFHCTKDGDLVTYTSLGNTLFDKLIRSSRLGSDEIIWRVIDNIYAKKILVDGQGKKGKITNTILHLENGDIKHLNYSDGNWIEVSNKIPIDITKSQSSNVFDYLVDGEFKTFNAKSSFLFNSLVEPDSAGTETTIWKTSNPSEYGNKLVLMDSGNKKYLAMLRVDSKFLLLLKDPSSQNWQDISNTRLNLSDLKMFYFDSDTTGYLLFKDDQYSVSLEKFLYGYEFDGETKCHLIKFRDSVIWNHSDDPKFGSLKSVVLNLLNNKITVSTPDGESNEINIPGIIPPSDIEVESKEEFEEEDSSTTESTETSDGLSEQSESSYDSTPVTLIELDLKNMDSAENYEYIKSNDNHVYTAKSGFKFSKIKKGDHDLKECTSPNYYCKVVANYGQHNKIILYVYKTDKDFDLLLLDDPDPSTRDITSLPSDTVQALQASKVVSEQLKLLALDDDGKSKELDDNKLMIEELTHLINYRFPENTKCSEIKYNEKTVWKYDKSIHGRYYPTNMLLNTNTSFILLESQNHYQYYYTYINDEWRCISGYKTQDLQPLYPDKLRIFTLNQFSTPVMDDTTQFNKSVKGPITSFALNPGSKCVSVKYDDLPVWSYNYNDHEDNYPTLVTVNIDEKTVMVDCSGTYRYLFSYSAGQFRCVFAFKSRLIHPIDPEKIKFLTTDTSGDYVELDNSKYDIEEPDTEYKFKFNDVICKKIMLGDTEVWKDTDDPKFSTIRKFRLGLISNSFYVLNYKNESKNLEFKPTQPKGGQVTKEEAELETQETKPVEAKTAPLASSVSPPKGTPVSVDIEKTQSTGQFDYTDENGVVTYKPKSDHVISKVSQGTTDIWESKDDVNATLVRTKVSKGVKFLVVLLTNNMFTLFHQESGQWKDITSKRHDITKLKFLGENDAELSKTDYTVSIVDNSYEFKFNSDPKCTCIKYNDTEVWKHNSIQHGDKYPTCLLFNNLNRNYLVVESSRSYRNVFQFQNSQFKLLGANEKLNYDHNSTGVFDPDKLKFMTTDPDSSQLVELDYTRYSLEHPSFITYKFKSVKCNEVGYENQLVWKYDENEHSDDFPTTVSINLKKSYVIVDSSHFYRYVYSYYDKKWKELPFGYKTSSIFFDKFKLFTTDPNDQNKLVELDTSQYEIEDTKNVLAIKFNTDVKCTCIMYDKKYVWRYKHTEHEDKYPTTAVFNKKKSIVLVDSGYHYRYLYIYQNKEWKPLPYGYTLKISSSKTQLFDTNKLQVFTMDKNNTLVSIPTNEYDKEDTPTLVGYVFRYSKNCHCVKYDDKDVWEYKQDEHGDNYPRITLNKKTNIMLIESGHYYRYMFQFENEEWKLLPFSYRFNPKTESFDPDKFKLLTLDSDENLVELEQSKYDREDTDNVVTFKIQDDVKCTCIKYDDKDVWKYNRGEHGDKYPTKISLNKNKKFLFVESGYDYRYLYHFENGLWKLLPFGNKLKTTQSYAFDSSKLKLLSTYHSNNPFELDSSNYDMVPNGNILTYTLNPDVNCTEVKYDNISAWNYDNDEHENNYPTTIIFNRNNGFLIVESKGHYESYYSYYDNKWHSVYGYKASKITKNKEFYKLKLYETNDDGLLEPITGFHEEVTGPVITCNIYYGVKCTHVKYDEKTAWAYDYEKHMEHFPTSVVFNITNGTIKVECEDKYVYFSTFINDEWKPFSGFRTQRTNARYEVKLYQKSKSGNYAFINPSKYNVNWDGENDVYEYDLNNLNCALIKHNDNTVWSQTSNEHPKSITYNSDQSKFVLRFDHEYIFCSFEDNEWKKMSRRYGTQSEESEQKSTTPEDSTQPETEEPTEEPTQQTTQSEEPKESTQITTPESDLPAQQTLSFSPPKETPSTVTKPEPTKVSLNIEKKEITYQYDYFKNDDIHTYTPKDNHVFSKVSHGTTDIWESTDDLYGTEVMFIDGIEKYMAILLTNNMFILYKEADKDLTAESLDVKKLKFIGENDNVITNSDYTVTIEDYAYGFNFNDSVNCRKVTYDNAEVWKHTDDTNFSEIKSLQLDLLKNRFFVTNSSDKTKQVGVKVALDIKQSEDTTQYNFKHSTRASYTTLTPKSGHVFNKVSHGPNLVWESKNDIYGTLVRTKLKGNNIYLAILLTNNMFTIFHQEIDSTKYWEILLDDNTFRLFKECGGTWQDLTADRADITKLKFFGEGDVELSKSDYTVSIVVLSYEFKFKEGVTCKKITYSDLDVWKDSDYTDFADIKSFRLGLATNKFFVKNQSDETKDLGTKPTQAKATPETSGES</sequence>
<evidence type="ECO:0000313" key="4">
    <source>
        <dbReference type="Proteomes" id="UP000001950"/>
    </source>
</evidence>
<feature type="region of interest" description="Disordered" evidence="1">
    <location>
        <begin position="1142"/>
        <end position="1174"/>
    </location>
</feature>
<evidence type="ECO:0000313" key="3">
    <source>
        <dbReference type="EMBL" id="CAI74970.1"/>
    </source>
</evidence>
<keyword evidence="2" id="KW-0732">Signal</keyword>
<dbReference type="RefSeq" id="XP_952702.1">
    <property type="nucleotide sequence ID" value="XM_947609.1"/>
</dbReference>
<feature type="compositionally biased region" description="Polar residues" evidence="1">
    <location>
        <begin position="27"/>
        <end position="45"/>
    </location>
</feature>
<reference evidence="3 4" key="1">
    <citation type="journal article" date="2005" name="Science">
        <title>Genome of the host-cell transforming parasite Theileria annulata compared with T. parva.</title>
        <authorList>
            <person name="Pain A."/>
            <person name="Renauld H."/>
            <person name="Berriman M."/>
            <person name="Murphy L."/>
            <person name="Yeats C.A."/>
            <person name="Weir W."/>
            <person name="Kerhornou A."/>
            <person name="Aslett M."/>
            <person name="Bishop R."/>
            <person name="Bouchier C."/>
            <person name="Cochet M."/>
            <person name="Coulson R.M.R."/>
            <person name="Cronin A."/>
            <person name="de Villiers E.P."/>
            <person name="Fraser A."/>
            <person name="Fosker N."/>
            <person name="Gardner M."/>
            <person name="Goble A."/>
            <person name="Griffiths-Jones S."/>
            <person name="Harris D.E."/>
            <person name="Katzer F."/>
            <person name="Larke N."/>
            <person name="Lord A."/>
            <person name="Maser P."/>
            <person name="McKellar S."/>
            <person name="Mooney P."/>
            <person name="Morton F."/>
            <person name="Nene V."/>
            <person name="O'Neil S."/>
            <person name="Price C."/>
            <person name="Quail M.A."/>
            <person name="Rabbinowitsch E."/>
            <person name="Rawlings N.D."/>
            <person name="Rutter S."/>
            <person name="Saunders D."/>
            <person name="Seeger K."/>
            <person name="Shah T."/>
            <person name="Squares R."/>
            <person name="Squares S."/>
            <person name="Tivey A."/>
            <person name="Walker A.R."/>
            <person name="Woodward J."/>
            <person name="Dobbelaere D.A.E."/>
            <person name="Langsley G."/>
            <person name="Rajandream M.A."/>
            <person name="McKeever D."/>
            <person name="Shiels B."/>
            <person name="Tait A."/>
            <person name="Barrell B.G."/>
            <person name="Hall N."/>
        </authorList>
    </citation>
    <scope>NUCLEOTIDE SEQUENCE [LARGE SCALE GENOMIC DNA]</scope>
    <source>
        <strain evidence="4">Ankara</strain>
    </source>
</reference>
<dbReference type="eggNOG" id="ENOG502S14T">
    <property type="taxonomic scope" value="Eukaryota"/>
</dbReference>
<name>Q4UD69_THEAN</name>
<feature type="compositionally biased region" description="Polar residues" evidence="1">
    <location>
        <begin position="3077"/>
        <end position="3091"/>
    </location>
</feature>
<feature type="region of interest" description="Disordered" evidence="1">
    <location>
        <begin position="2617"/>
        <end position="2695"/>
    </location>
</feature>
<dbReference type="PANTHER" id="PTHR22917">
    <property type="entry name" value="HEMOPEXIN DOMAIN-CONTAINING PROTEIN"/>
    <property type="match status" value="1"/>
</dbReference>
<dbReference type="InterPro" id="IPR007480">
    <property type="entry name" value="DUF529"/>
</dbReference>
<dbReference type="Proteomes" id="UP000001950">
    <property type="component" value="Chromosome 2"/>
</dbReference>
<dbReference type="STRING" id="5874.Q4UD69"/>
<feature type="region of interest" description="Disordered" evidence="1">
    <location>
        <begin position="368"/>
        <end position="402"/>
    </location>
</feature>
<dbReference type="EMBL" id="CR940348">
    <property type="protein sequence ID" value="CAI74970.1"/>
    <property type="molecule type" value="Genomic_DNA"/>
</dbReference>
<feature type="region of interest" description="Disordered" evidence="1">
    <location>
        <begin position="1597"/>
        <end position="1642"/>
    </location>
</feature>
<feature type="compositionally biased region" description="Acidic residues" evidence="1">
    <location>
        <begin position="368"/>
        <end position="380"/>
    </location>
</feature>
<feature type="compositionally biased region" description="Low complexity" evidence="1">
    <location>
        <begin position="46"/>
        <end position="63"/>
    </location>
</feature>
<protein>
    <submittedName>
        <fullName evidence="3">SfiI-subtelomeric related protein family member, putative</fullName>
    </submittedName>
</protein>
<feature type="compositionally biased region" description="Low complexity" evidence="1">
    <location>
        <begin position="1154"/>
        <end position="1166"/>
    </location>
</feature>
<keyword evidence="4" id="KW-1185">Reference proteome</keyword>
<accession>Q4UD69</accession>